<accession>A0AAJ0I2P8</accession>
<gene>
    <name evidence="3" type="ORF">B0T23DRAFT_447392</name>
</gene>
<dbReference type="Pfam" id="PF10521">
    <property type="entry name" value="Tti2"/>
    <property type="match status" value="1"/>
</dbReference>
<evidence type="ECO:0000313" key="3">
    <source>
        <dbReference type="EMBL" id="KAK3488223.1"/>
    </source>
</evidence>
<sequence length="695" mass="76674">MYTAWSAAWSRGAPETLQLFYPEQLADCGAVQGSNSCRDLVRSILYLSRAVQNYLVLLAESVGIQTCTYDLLSSHIRLPSNRKLNLELISSAHGSKLHNTTRTNLRQNATLRHGMVRFPSHSSRTKPAKNPNSVGLPPALRHYLSNELTDLNVEVPESFTFRQLTGLAGRYLNKNLTTSTSGRPTRQQFTLAVLTCLLLKDRIAPDQDSTSADENTSENEDGEDSLSPGTRLARSIARAISPVFPQKPNSHSNDLDDSNTQLRAHLTTQCLAAADAGFRVLELLASRGPENLDNPDVLVTLIAYTNPTEEWTTPELAARATLILQQHLDSAEKSNSKKQDFITTHILPTYLRPLFSRSSPSQPLITPSGRPSAYGQNPDARPSGLPDDSSKTKPWKFVDLRAITVFDWTVSEADEESTITNSWPLFIPVLLTLADDNSTSVRRRGLVILKKFLDKFPNRILNQTGLNKVFEDTVLPTLSYLPSITPEDESVQLLGPAYAVLRRLAGKLSGEKKNKLLDRVVREGILLGYFHAKEYVRIVEVLCREMGEVLMEMGVNAVKHLKDIIPMLSTILTDPFASLHPPTLLSAIKALQVVLATCWPRIPNSPWQGEIINSLVLCWLNLHASDSLEDTFPAIRQALVHTADALAAVLATEVEEGKPAISLSEVVEPLVAKEPCLSQLFSAASNEEQDSGLEC</sequence>
<reference evidence="3 4" key="1">
    <citation type="journal article" date="2023" name="Mol. Phylogenet. Evol.">
        <title>Genome-scale phylogeny and comparative genomics of the fungal order Sordariales.</title>
        <authorList>
            <person name="Hensen N."/>
            <person name="Bonometti L."/>
            <person name="Westerberg I."/>
            <person name="Brannstrom I.O."/>
            <person name="Guillou S."/>
            <person name="Cros-Aarteil S."/>
            <person name="Calhoun S."/>
            <person name="Haridas S."/>
            <person name="Kuo A."/>
            <person name="Mondo S."/>
            <person name="Pangilinan J."/>
            <person name="Riley R."/>
            <person name="LaButti K."/>
            <person name="Andreopoulos B."/>
            <person name="Lipzen A."/>
            <person name="Chen C."/>
            <person name="Yan M."/>
            <person name="Daum C."/>
            <person name="Ng V."/>
            <person name="Clum A."/>
            <person name="Steindorff A."/>
            <person name="Ohm R.A."/>
            <person name="Martin F."/>
            <person name="Silar P."/>
            <person name="Natvig D.O."/>
            <person name="Lalanne C."/>
            <person name="Gautier V."/>
            <person name="Ament-Velasquez S.L."/>
            <person name="Kruys A."/>
            <person name="Hutchinson M.I."/>
            <person name="Powell A.J."/>
            <person name="Barry K."/>
            <person name="Miller A.N."/>
            <person name="Grigoriev I.V."/>
            <person name="Debuchy R."/>
            <person name="Gladieux P."/>
            <person name="Hiltunen Thoren M."/>
            <person name="Johannesson H."/>
        </authorList>
    </citation>
    <scope>NUCLEOTIDE SEQUENCE [LARGE SCALE GENOMIC DNA]</scope>
    <source>
        <strain evidence="3 4">FGSC 10403</strain>
    </source>
</reference>
<evidence type="ECO:0000313" key="4">
    <source>
        <dbReference type="Proteomes" id="UP001285908"/>
    </source>
</evidence>
<dbReference type="InterPro" id="IPR016024">
    <property type="entry name" value="ARM-type_fold"/>
</dbReference>
<name>A0AAJ0I2P8_9PEZI</name>
<dbReference type="GO" id="GO:0110078">
    <property type="term" value="C:TTT Hsp90 cochaperone complex"/>
    <property type="evidence" value="ECO:0007669"/>
    <property type="project" value="InterPro"/>
</dbReference>
<dbReference type="InterPro" id="IPR018870">
    <property type="entry name" value="Tti2"/>
</dbReference>
<dbReference type="AlphaFoldDB" id="A0AAJ0I2P8"/>
<organism evidence="3 4">
    <name type="scientific">Neurospora hispaniola</name>
    <dbReference type="NCBI Taxonomy" id="588809"/>
    <lineage>
        <taxon>Eukaryota</taxon>
        <taxon>Fungi</taxon>
        <taxon>Dikarya</taxon>
        <taxon>Ascomycota</taxon>
        <taxon>Pezizomycotina</taxon>
        <taxon>Sordariomycetes</taxon>
        <taxon>Sordariomycetidae</taxon>
        <taxon>Sordariales</taxon>
        <taxon>Sordariaceae</taxon>
        <taxon>Neurospora</taxon>
    </lineage>
</organism>
<dbReference type="RefSeq" id="XP_062690350.1">
    <property type="nucleotide sequence ID" value="XM_062841002.1"/>
</dbReference>
<protein>
    <submittedName>
        <fullName evidence="3">Uncharacterized protein</fullName>
    </submittedName>
</protein>
<feature type="compositionally biased region" description="Acidic residues" evidence="2">
    <location>
        <begin position="215"/>
        <end position="224"/>
    </location>
</feature>
<dbReference type="Proteomes" id="UP001285908">
    <property type="component" value="Unassembled WGS sequence"/>
</dbReference>
<feature type="region of interest" description="Disordered" evidence="2">
    <location>
        <begin position="358"/>
        <end position="390"/>
    </location>
</feature>
<keyword evidence="4" id="KW-1185">Reference proteome</keyword>
<proteinExistence type="inferred from homology"/>
<dbReference type="Gene3D" id="1.25.10.10">
    <property type="entry name" value="Leucine-rich Repeat Variant"/>
    <property type="match status" value="1"/>
</dbReference>
<comment type="similarity">
    <text evidence="1">Belongs to the TTI2 family.</text>
</comment>
<dbReference type="GeneID" id="87878624"/>
<dbReference type="PANTHER" id="PTHR32226:SF2">
    <property type="entry name" value="TELO2-INTERACTING PROTEIN 2"/>
    <property type="match status" value="1"/>
</dbReference>
<dbReference type="GO" id="GO:0005634">
    <property type="term" value="C:nucleus"/>
    <property type="evidence" value="ECO:0007669"/>
    <property type="project" value="TreeGrafter"/>
</dbReference>
<dbReference type="GO" id="GO:0005829">
    <property type="term" value="C:cytosol"/>
    <property type="evidence" value="ECO:0007669"/>
    <property type="project" value="TreeGrafter"/>
</dbReference>
<dbReference type="EMBL" id="JAULSX010000007">
    <property type="protein sequence ID" value="KAK3488223.1"/>
    <property type="molecule type" value="Genomic_DNA"/>
</dbReference>
<feature type="region of interest" description="Disordered" evidence="2">
    <location>
        <begin position="205"/>
        <end position="229"/>
    </location>
</feature>
<dbReference type="InterPro" id="IPR011989">
    <property type="entry name" value="ARM-like"/>
</dbReference>
<dbReference type="SUPFAM" id="SSF48371">
    <property type="entry name" value="ARM repeat"/>
    <property type="match status" value="1"/>
</dbReference>
<evidence type="ECO:0000256" key="1">
    <source>
        <dbReference type="ARBA" id="ARBA00034736"/>
    </source>
</evidence>
<evidence type="ECO:0000256" key="2">
    <source>
        <dbReference type="SAM" id="MobiDB-lite"/>
    </source>
</evidence>
<dbReference type="PANTHER" id="PTHR32226">
    <property type="entry name" value="TELO2-INTERACTING PROTEIN 2"/>
    <property type="match status" value="1"/>
</dbReference>
<comment type="caution">
    <text evidence="3">The sequence shown here is derived from an EMBL/GenBank/DDBJ whole genome shotgun (WGS) entry which is preliminary data.</text>
</comment>